<dbReference type="InterPro" id="IPR013783">
    <property type="entry name" value="Ig-like_fold"/>
</dbReference>
<sequence>MCGNVFRLALLLLLLGLYTTVEVTQEKKLETGGADAILLCSNQTLTNITTVVCNKNKVECRVSHDVETNHTNSSCDPRVTLEIENDRVCLRITNIQPSDEGNYTCDCGYNGGRNYIEIHISVNGTQVQEATDNSHFYFGTIICVAACVAVLVWWFYQGEN</sequence>
<dbReference type="Pfam" id="PF07686">
    <property type="entry name" value="V-set"/>
    <property type="match status" value="1"/>
</dbReference>
<feature type="domain" description="Immunoglobulin V-set" evidence="3">
    <location>
        <begin position="33"/>
        <end position="112"/>
    </location>
</feature>
<keyword evidence="1" id="KW-0812">Transmembrane</keyword>
<evidence type="ECO:0000313" key="5">
    <source>
        <dbReference type="Proteomes" id="UP001356427"/>
    </source>
</evidence>
<feature type="chain" id="PRO_5042841323" description="Immunoglobulin V-set domain-containing protein" evidence="2">
    <location>
        <begin position="24"/>
        <end position="160"/>
    </location>
</feature>
<comment type="caution">
    <text evidence="4">The sequence shown here is derived from an EMBL/GenBank/DDBJ whole genome shotgun (WGS) entry which is preliminary data.</text>
</comment>
<dbReference type="InterPro" id="IPR036179">
    <property type="entry name" value="Ig-like_dom_sf"/>
</dbReference>
<proteinExistence type="predicted"/>
<evidence type="ECO:0000256" key="2">
    <source>
        <dbReference type="SAM" id="SignalP"/>
    </source>
</evidence>
<keyword evidence="2" id="KW-0732">Signal</keyword>
<dbReference type="EMBL" id="JAGTTL010000003">
    <property type="protein sequence ID" value="KAK6325646.1"/>
    <property type="molecule type" value="Genomic_DNA"/>
</dbReference>
<name>A0AAN8MFQ7_9TELE</name>
<accession>A0AAN8MFQ7</accession>
<keyword evidence="1" id="KW-0472">Membrane</keyword>
<dbReference type="AlphaFoldDB" id="A0AAN8MFQ7"/>
<feature type="transmembrane region" description="Helical" evidence="1">
    <location>
        <begin position="136"/>
        <end position="156"/>
    </location>
</feature>
<protein>
    <recommendedName>
        <fullName evidence="3">Immunoglobulin V-set domain-containing protein</fullName>
    </recommendedName>
</protein>
<dbReference type="InterPro" id="IPR013106">
    <property type="entry name" value="Ig_V-set"/>
</dbReference>
<feature type="signal peptide" evidence="2">
    <location>
        <begin position="1"/>
        <end position="23"/>
    </location>
</feature>
<keyword evidence="5" id="KW-1185">Reference proteome</keyword>
<keyword evidence="1" id="KW-1133">Transmembrane helix</keyword>
<evidence type="ECO:0000256" key="1">
    <source>
        <dbReference type="SAM" id="Phobius"/>
    </source>
</evidence>
<evidence type="ECO:0000313" key="4">
    <source>
        <dbReference type="EMBL" id="KAK6325646.1"/>
    </source>
</evidence>
<organism evidence="4 5">
    <name type="scientific">Coregonus suidteri</name>
    <dbReference type="NCBI Taxonomy" id="861788"/>
    <lineage>
        <taxon>Eukaryota</taxon>
        <taxon>Metazoa</taxon>
        <taxon>Chordata</taxon>
        <taxon>Craniata</taxon>
        <taxon>Vertebrata</taxon>
        <taxon>Euteleostomi</taxon>
        <taxon>Actinopterygii</taxon>
        <taxon>Neopterygii</taxon>
        <taxon>Teleostei</taxon>
        <taxon>Protacanthopterygii</taxon>
        <taxon>Salmoniformes</taxon>
        <taxon>Salmonidae</taxon>
        <taxon>Coregoninae</taxon>
        <taxon>Coregonus</taxon>
    </lineage>
</organism>
<reference evidence="4 5" key="1">
    <citation type="submission" date="2021-04" db="EMBL/GenBank/DDBJ databases">
        <authorList>
            <person name="De Guttry C."/>
            <person name="Zahm M."/>
            <person name="Klopp C."/>
            <person name="Cabau C."/>
            <person name="Louis A."/>
            <person name="Berthelot C."/>
            <person name="Parey E."/>
            <person name="Roest Crollius H."/>
            <person name="Montfort J."/>
            <person name="Robinson-Rechavi M."/>
            <person name="Bucao C."/>
            <person name="Bouchez O."/>
            <person name="Gislard M."/>
            <person name="Lluch J."/>
            <person name="Milhes M."/>
            <person name="Lampietro C."/>
            <person name="Lopez Roques C."/>
            <person name="Donnadieu C."/>
            <person name="Braasch I."/>
            <person name="Desvignes T."/>
            <person name="Postlethwait J."/>
            <person name="Bobe J."/>
            <person name="Wedekind C."/>
            <person name="Guiguen Y."/>
        </authorList>
    </citation>
    <scope>NUCLEOTIDE SEQUENCE [LARGE SCALE GENOMIC DNA]</scope>
    <source>
        <strain evidence="4">Cs_M1</strain>
        <tissue evidence="4">Blood</tissue>
    </source>
</reference>
<feature type="non-terminal residue" evidence="4">
    <location>
        <position position="160"/>
    </location>
</feature>
<dbReference type="Gene3D" id="2.60.40.10">
    <property type="entry name" value="Immunoglobulins"/>
    <property type="match status" value="1"/>
</dbReference>
<evidence type="ECO:0000259" key="3">
    <source>
        <dbReference type="Pfam" id="PF07686"/>
    </source>
</evidence>
<dbReference type="Proteomes" id="UP001356427">
    <property type="component" value="Unassembled WGS sequence"/>
</dbReference>
<dbReference type="SUPFAM" id="SSF48726">
    <property type="entry name" value="Immunoglobulin"/>
    <property type="match status" value="1"/>
</dbReference>
<gene>
    <name evidence="4" type="ORF">J4Q44_G00049880</name>
</gene>